<dbReference type="OrthoDB" id="115747at2759"/>
<sequence>MSLTMDELARATQLGGKYIMEEVSWREMLVMTYEAGGVYPTLAGYLLGAIAMLFFARCSSWVARLVPAALCLVLLMHTLHGLERKSLEWLLVVAAGTGACCTYVQLASLDLVREHFAFKKVATKSNKRKKHD</sequence>
<gene>
    <name evidence="2" type="ORF">PHYPSEUDO_002478</name>
</gene>
<reference evidence="2" key="1">
    <citation type="submission" date="2021-02" db="EMBL/GenBank/DDBJ databases">
        <authorList>
            <person name="Palmer J.M."/>
        </authorList>
    </citation>
    <scope>NUCLEOTIDE SEQUENCE</scope>
    <source>
        <strain evidence="2">SCRP734</strain>
    </source>
</reference>
<feature type="transmembrane region" description="Helical" evidence="1">
    <location>
        <begin position="61"/>
        <end position="82"/>
    </location>
</feature>
<feature type="transmembrane region" description="Helical" evidence="1">
    <location>
        <begin position="89"/>
        <end position="106"/>
    </location>
</feature>
<keyword evidence="3" id="KW-1185">Reference proteome</keyword>
<dbReference type="EMBL" id="JAGDFM010000144">
    <property type="protein sequence ID" value="KAG7384578.1"/>
    <property type="molecule type" value="Genomic_DNA"/>
</dbReference>
<dbReference type="AlphaFoldDB" id="A0A8T1VWF2"/>
<comment type="caution">
    <text evidence="2">The sequence shown here is derived from an EMBL/GenBank/DDBJ whole genome shotgun (WGS) entry which is preliminary data.</text>
</comment>
<proteinExistence type="predicted"/>
<feature type="transmembrane region" description="Helical" evidence="1">
    <location>
        <begin position="36"/>
        <end position="55"/>
    </location>
</feature>
<keyword evidence="1" id="KW-1133">Transmembrane helix</keyword>
<keyword evidence="1" id="KW-0812">Transmembrane</keyword>
<dbReference type="Proteomes" id="UP000694044">
    <property type="component" value="Unassembled WGS sequence"/>
</dbReference>
<name>A0A8T1VWF2_9STRA</name>
<organism evidence="2 3">
    <name type="scientific">Phytophthora pseudosyringae</name>
    <dbReference type="NCBI Taxonomy" id="221518"/>
    <lineage>
        <taxon>Eukaryota</taxon>
        <taxon>Sar</taxon>
        <taxon>Stramenopiles</taxon>
        <taxon>Oomycota</taxon>
        <taxon>Peronosporomycetes</taxon>
        <taxon>Peronosporales</taxon>
        <taxon>Peronosporaceae</taxon>
        <taxon>Phytophthora</taxon>
    </lineage>
</organism>
<evidence type="ECO:0000313" key="3">
    <source>
        <dbReference type="Proteomes" id="UP000694044"/>
    </source>
</evidence>
<evidence type="ECO:0000256" key="1">
    <source>
        <dbReference type="SAM" id="Phobius"/>
    </source>
</evidence>
<keyword evidence="1" id="KW-0472">Membrane</keyword>
<accession>A0A8T1VWF2</accession>
<evidence type="ECO:0008006" key="4">
    <source>
        <dbReference type="Google" id="ProtNLM"/>
    </source>
</evidence>
<evidence type="ECO:0000313" key="2">
    <source>
        <dbReference type="EMBL" id="KAG7384578.1"/>
    </source>
</evidence>
<protein>
    <recommendedName>
        <fullName evidence="4">Transmembrane protein</fullName>
    </recommendedName>
</protein>